<comment type="caution">
    <text evidence="1">The sequence shown here is derived from an EMBL/GenBank/DDBJ whole genome shotgun (WGS) entry which is preliminary data.</text>
</comment>
<dbReference type="RefSeq" id="WP_169817330.1">
    <property type="nucleotide sequence ID" value="NZ_MKIE01000002.1"/>
</dbReference>
<name>A0A1S1V8L4_9FIRM</name>
<organism evidence="1 2">
    <name type="scientific">Andreesenia angusta</name>
    <dbReference type="NCBI Taxonomy" id="39480"/>
    <lineage>
        <taxon>Bacteria</taxon>
        <taxon>Bacillati</taxon>
        <taxon>Bacillota</taxon>
        <taxon>Tissierellia</taxon>
        <taxon>Tissierellales</taxon>
        <taxon>Gottschalkiaceae</taxon>
        <taxon>Andreesenia</taxon>
    </lineage>
</organism>
<proteinExistence type="predicted"/>
<reference evidence="1 2" key="1">
    <citation type="submission" date="2016-09" db="EMBL/GenBank/DDBJ databases">
        <title>Genome sequence of Eubacterium angustum.</title>
        <authorList>
            <person name="Poehlein A."/>
            <person name="Daniel R."/>
        </authorList>
    </citation>
    <scope>NUCLEOTIDE SEQUENCE [LARGE SCALE GENOMIC DNA]</scope>
    <source>
        <strain evidence="1 2">DSM 1989</strain>
    </source>
</reference>
<evidence type="ECO:0000313" key="1">
    <source>
        <dbReference type="EMBL" id="OHW62936.1"/>
    </source>
</evidence>
<dbReference type="Proteomes" id="UP000180254">
    <property type="component" value="Unassembled WGS sequence"/>
</dbReference>
<accession>A0A1S1V8L4</accession>
<keyword evidence="2" id="KW-1185">Reference proteome</keyword>
<dbReference type="STRING" id="39480.EUAN_07200"/>
<dbReference type="EMBL" id="MKIE01000002">
    <property type="protein sequence ID" value="OHW62936.1"/>
    <property type="molecule type" value="Genomic_DNA"/>
</dbReference>
<sequence length="51" mass="5982">MTREEIKKRVEHNWKVLNEDYGIYTMEELDEAIAKLPILDISCMTAPIKSD</sequence>
<protein>
    <submittedName>
        <fullName evidence="1">Uncharacterized protein</fullName>
    </submittedName>
</protein>
<dbReference type="AlphaFoldDB" id="A0A1S1V8L4"/>
<gene>
    <name evidence="1" type="ORF">EUAN_07200</name>
</gene>
<evidence type="ECO:0000313" key="2">
    <source>
        <dbReference type="Proteomes" id="UP000180254"/>
    </source>
</evidence>